<dbReference type="UniPathway" id="UPA00193"/>
<sequence length="565" mass="60256">MNQPGQSVTGDPGLQEIDTIAEQLRLNRNDYEPYGRYKAKLVHGLAERLNDRSQAKYIGVTAINPTPLGEGKTVTAIGLAMALSQLGHTTIGTLREPSLAPVFGIKGGGAGGGKCTLEPQADINLHFTGDMHAVTAATNLLASIIDNHLKRKKSPQINPATITWKRVLDLCDRGLAHVITGLDQVPQAPLRETGFELSAASEVMAILALATDLADLRQRLGRIVVGMTYEKQPVTVEMLGCVGAMAALLVDALRPNLVQSCEQTPFLVHTGPFGNIAHGNSSIVADKIAVRLADYVVTESGFGADCGAEKFFDIKCRSSGLKPDAEVLVCTARALKLQSGLFEVHPGKPLPAALLEENLDAIRAGAVNLKAHLDIICQYGLPTVVAINAFPDDSQKELAEIQQIALEQGASAAVVTDAFARGGQGSIALAEAVVKAAGKPNQFQYLYPLEMSIADKIKTIATKIYGAAAVEYDPKAQRQIQEYEQLGYGRLPVCVAKTQYSLSHDPKLLGRPQGFTFPVRDLKLSAGAGFLYALCGEIRTMPGLPSEPAALRIDIDEQGKITGLQ</sequence>
<dbReference type="KEGG" id="gfm:Enr17x_49440"/>
<keyword evidence="3 6" id="KW-0436">Ligase</keyword>
<dbReference type="GO" id="GO:0005524">
    <property type="term" value="F:ATP binding"/>
    <property type="evidence" value="ECO:0007669"/>
    <property type="project" value="UniProtKB-UniRule"/>
</dbReference>
<protein>
    <recommendedName>
        <fullName evidence="6">Formate--tetrahydrofolate ligase</fullName>
        <ecNumber evidence="6">6.3.4.3</ecNumber>
    </recommendedName>
    <alternativeName>
        <fullName evidence="6">Formyltetrahydrofolate synthetase</fullName>
        <shortName evidence="6">FHS</shortName>
        <shortName evidence="6">FTHFS</shortName>
    </alternativeName>
</protein>
<proteinExistence type="inferred from homology"/>
<dbReference type="InterPro" id="IPR000559">
    <property type="entry name" value="Formate_THF_ligase"/>
</dbReference>
<keyword evidence="8" id="KW-1185">Reference proteome</keyword>
<feature type="binding site" evidence="6">
    <location>
        <begin position="66"/>
        <end position="73"/>
    </location>
    <ligand>
        <name>ATP</name>
        <dbReference type="ChEBI" id="CHEBI:30616"/>
    </ligand>
</feature>
<evidence type="ECO:0000313" key="8">
    <source>
        <dbReference type="Proteomes" id="UP000318313"/>
    </source>
</evidence>
<comment type="pathway">
    <text evidence="1 6">One-carbon metabolism; tetrahydrofolate interconversion.</text>
</comment>
<dbReference type="CDD" id="cd00477">
    <property type="entry name" value="FTHFS"/>
    <property type="match status" value="1"/>
</dbReference>
<keyword evidence="4 6" id="KW-0547">Nucleotide-binding</keyword>
<comment type="catalytic activity">
    <reaction evidence="6">
        <text>(6S)-5,6,7,8-tetrahydrofolate + formate + ATP = (6R)-10-formyltetrahydrofolate + ADP + phosphate</text>
        <dbReference type="Rhea" id="RHEA:20221"/>
        <dbReference type="ChEBI" id="CHEBI:15740"/>
        <dbReference type="ChEBI" id="CHEBI:30616"/>
        <dbReference type="ChEBI" id="CHEBI:43474"/>
        <dbReference type="ChEBI" id="CHEBI:57453"/>
        <dbReference type="ChEBI" id="CHEBI:195366"/>
        <dbReference type="ChEBI" id="CHEBI:456216"/>
        <dbReference type="EC" id="6.3.4.3"/>
    </reaction>
</comment>
<dbReference type="PROSITE" id="PS00721">
    <property type="entry name" value="FTHFS_1"/>
    <property type="match status" value="1"/>
</dbReference>
<evidence type="ECO:0000256" key="5">
    <source>
        <dbReference type="ARBA" id="ARBA00022840"/>
    </source>
</evidence>
<dbReference type="SUPFAM" id="SSF52540">
    <property type="entry name" value="P-loop containing nucleoside triphosphate hydrolases"/>
    <property type="match status" value="1"/>
</dbReference>
<dbReference type="OrthoDB" id="9761733at2"/>
<dbReference type="AlphaFoldDB" id="A0A518IIF6"/>
<dbReference type="InterPro" id="IPR020628">
    <property type="entry name" value="Formate_THF_ligase_CS"/>
</dbReference>
<keyword evidence="5 6" id="KW-0067">ATP-binding</keyword>
<dbReference type="Pfam" id="PF01268">
    <property type="entry name" value="FTHFS"/>
    <property type="match status" value="1"/>
</dbReference>
<organism evidence="7 8">
    <name type="scientific">Gimesia fumaroli</name>
    <dbReference type="NCBI Taxonomy" id="2527976"/>
    <lineage>
        <taxon>Bacteria</taxon>
        <taxon>Pseudomonadati</taxon>
        <taxon>Planctomycetota</taxon>
        <taxon>Planctomycetia</taxon>
        <taxon>Planctomycetales</taxon>
        <taxon>Planctomycetaceae</taxon>
        <taxon>Gimesia</taxon>
    </lineage>
</organism>
<dbReference type="Gene3D" id="3.10.410.10">
    <property type="entry name" value="Formyltetrahydrofolate synthetase, domain 3"/>
    <property type="match status" value="1"/>
</dbReference>
<dbReference type="Proteomes" id="UP000318313">
    <property type="component" value="Chromosome"/>
</dbReference>
<dbReference type="HAMAP" id="MF_01543">
    <property type="entry name" value="FTHFS"/>
    <property type="match status" value="1"/>
</dbReference>
<dbReference type="FunFam" id="3.10.410.10:FF:000001">
    <property type="entry name" value="Putative formate--tetrahydrofolate ligase"/>
    <property type="match status" value="1"/>
</dbReference>
<accession>A0A518IIF6</accession>
<evidence type="ECO:0000256" key="1">
    <source>
        <dbReference type="ARBA" id="ARBA00004777"/>
    </source>
</evidence>
<dbReference type="EC" id="6.3.4.3" evidence="6"/>
<keyword evidence="2 6" id="KW-0554">One-carbon metabolism</keyword>
<dbReference type="NCBIfam" id="NF010030">
    <property type="entry name" value="PRK13505.1"/>
    <property type="match status" value="1"/>
</dbReference>
<dbReference type="Gene3D" id="3.40.50.300">
    <property type="entry name" value="P-loop containing nucleotide triphosphate hydrolases"/>
    <property type="match status" value="1"/>
</dbReference>
<dbReference type="EMBL" id="CP037452">
    <property type="protein sequence ID" value="QDV52874.1"/>
    <property type="molecule type" value="Genomic_DNA"/>
</dbReference>
<dbReference type="GO" id="GO:0004329">
    <property type="term" value="F:formate-tetrahydrofolate ligase activity"/>
    <property type="evidence" value="ECO:0007669"/>
    <property type="project" value="UniProtKB-UniRule"/>
</dbReference>
<gene>
    <name evidence="6 7" type="primary">fhs</name>
    <name evidence="7" type="ORF">Enr17x_49440</name>
</gene>
<reference evidence="7 8" key="1">
    <citation type="submission" date="2019-03" db="EMBL/GenBank/DDBJ databases">
        <title>Deep-cultivation of Planctomycetes and their phenomic and genomic characterization uncovers novel biology.</title>
        <authorList>
            <person name="Wiegand S."/>
            <person name="Jogler M."/>
            <person name="Boedeker C."/>
            <person name="Pinto D."/>
            <person name="Vollmers J."/>
            <person name="Rivas-Marin E."/>
            <person name="Kohn T."/>
            <person name="Peeters S.H."/>
            <person name="Heuer A."/>
            <person name="Rast P."/>
            <person name="Oberbeckmann S."/>
            <person name="Bunk B."/>
            <person name="Jeske O."/>
            <person name="Meyerdierks A."/>
            <person name="Storesund J.E."/>
            <person name="Kallscheuer N."/>
            <person name="Luecker S."/>
            <person name="Lage O.M."/>
            <person name="Pohl T."/>
            <person name="Merkel B.J."/>
            <person name="Hornburger P."/>
            <person name="Mueller R.-W."/>
            <person name="Bruemmer F."/>
            <person name="Labrenz M."/>
            <person name="Spormann A.M."/>
            <person name="Op den Camp H."/>
            <person name="Overmann J."/>
            <person name="Amann R."/>
            <person name="Jetten M.S.M."/>
            <person name="Mascher T."/>
            <person name="Medema M.H."/>
            <person name="Devos D.P."/>
            <person name="Kaster A.-K."/>
            <person name="Ovreas L."/>
            <person name="Rohde M."/>
            <person name="Galperin M.Y."/>
            <person name="Jogler C."/>
        </authorList>
    </citation>
    <scope>NUCLEOTIDE SEQUENCE [LARGE SCALE GENOMIC DNA]</scope>
    <source>
        <strain evidence="7 8">Enr17</strain>
    </source>
</reference>
<dbReference type="GO" id="GO:0035999">
    <property type="term" value="P:tetrahydrofolate interconversion"/>
    <property type="evidence" value="ECO:0007669"/>
    <property type="project" value="UniProtKB-UniRule"/>
</dbReference>
<comment type="similarity">
    <text evidence="6">Belongs to the formate--tetrahydrofolate ligase family.</text>
</comment>
<evidence type="ECO:0000256" key="4">
    <source>
        <dbReference type="ARBA" id="ARBA00022741"/>
    </source>
</evidence>
<evidence type="ECO:0000256" key="3">
    <source>
        <dbReference type="ARBA" id="ARBA00022598"/>
    </source>
</evidence>
<evidence type="ECO:0000256" key="6">
    <source>
        <dbReference type="HAMAP-Rule" id="MF_01543"/>
    </source>
</evidence>
<evidence type="ECO:0000256" key="2">
    <source>
        <dbReference type="ARBA" id="ARBA00022563"/>
    </source>
</evidence>
<evidence type="ECO:0000313" key="7">
    <source>
        <dbReference type="EMBL" id="QDV52874.1"/>
    </source>
</evidence>
<name>A0A518IIF6_9PLAN</name>
<dbReference type="InterPro" id="IPR027417">
    <property type="entry name" value="P-loop_NTPase"/>
</dbReference>
<dbReference type="RefSeq" id="WP_145312144.1">
    <property type="nucleotide sequence ID" value="NZ_CP037452.1"/>
</dbReference>
<dbReference type="Gene3D" id="3.30.1510.10">
    <property type="entry name" value="Domain 2, N(10)-formyltetrahydrofolate synthetase"/>
    <property type="match status" value="1"/>
</dbReference>